<keyword evidence="3 4" id="KW-0949">S-adenosyl-L-methionine</keyword>
<gene>
    <name evidence="6" type="ORF">AS180_18975</name>
</gene>
<sequence>MGREFLNIFEKWAENYDSTVEGHDQEYEEVFRNYEGILQAVANRSSGSVIEFGVGTGNLTKKLLEKSLAVTGIEPSSPMRKLAAGKLGESVTLSDGDFLAFPAPKEKVDTIVSTYAFHHLTDKEKELAIRNYSNLLQTDGKIVFADTMFETNESFQETIEYAKQHKFFNLAEDLEREYYTTIPVLKNLFEQNGFEATFERFNHFVWIVEATKQ</sequence>
<dbReference type="Proteomes" id="UP000053681">
    <property type="component" value="Unassembled WGS sequence"/>
</dbReference>
<dbReference type="GO" id="GO:0008757">
    <property type="term" value="F:S-adenosylmethionine-dependent methyltransferase activity"/>
    <property type="evidence" value="ECO:0007669"/>
    <property type="project" value="UniProtKB-UniRule"/>
</dbReference>
<dbReference type="PANTHER" id="PTHR43861:SF1">
    <property type="entry name" value="TRANS-ACONITATE 2-METHYLTRANSFERASE"/>
    <property type="match status" value="1"/>
</dbReference>
<dbReference type="EC" id="2.1.1.-" evidence="4"/>
<keyword evidence="2 4" id="KW-0808">Transferase</keyword>
<dbReference type="Gene3D" id="3.40.50.150">
    <property type="entry name" value="Vaccinia Virus protein VP39"/>
    <property type="match status" value="1"/>
</dbReference>
<evidence type="ECO:0000256" key="3">
    <source>
        <dbReference type="ARBA" id="ARBA00022691"/>
    </source>
</evidence>
<dbReference type="CDD" id="cd02440">
    <property type="entry name" value="AdoMet_MTases"/>
    <property type="match status" value="1"/>
</dbReference>
<dbReference type="Pfam" id="PF13649">
    <property type="entry name" value="Methyltransf_25"/>
    <property type="match status" value="1"/>
</dbReference>
<name>A0A0V8JH56_9BACI</name>
<evidence type="ECO:0000259" key="5">
    <source>
        <dbReference type="Pfam" id="PF13649"/>
    </source>
</evidence>
<comment type="similarity">
    <text evidence="4">Belongs to the methyltransferase superfamily. YrrT family.</text>
</comment>
<protein>
    <recommendedName>
        <fullName evidence="4">Uncharacterized methyltransferase AS180_18975</fullName>
        <ecNumber evidence="4">2.1.1.-</ecNumber>
    </recommendedName>
</protein>
<keyword evidence="7" id="KW-1185">Reference proteome</keyword>
<reference evidence="6 7" key="1">
    <citation type="submission" date="2015-11" db="EMBL/GenBank/DDBJ databases">
        <title>Bacillus caseinolyticus sp nov.</title>
        <authorList>
            <person name="Dastager S.G."/>
            <person name="Mawlankar R."/>
        </authorList>
    </citation>
    <scope>NUCLEOTIDE SEQUENCE [LARGE SCALE GENOMIC DNA]</scope>
    <source>
        <strain evidence="6 7">SGD-V-76</strain>
    </source>
</reference>
<dbReference type="RefSeq" id="WP_025911694.1">
    <property type="nucleotide sequence ID" value="NZ_KQ758704.1"/>
</dbReference>
<keyword evidence="1 4" id="KW-0489">Methyltransferase</keyword>
<dbReference type="PANTHER" id="PTHR43861">
    <property type="entry name" value="TRANS-ACONITATE 2-METHYLTRANSFERASE-RELATED"/>
    <property type="match status" value="1"/>
</dbReference>
<proteinExistence type="inferred from homology"/>
<dbReference type="GO" id="GO:0032259">
    <property type="term" value="P:methylation"/>
    <property type="evidence" value="ECO:0007669"/>
    <property type="project" value="UniProtKB-KW"/>
</dbReference>
<evidence type="ECO:0000256" key="4">
    <source>
        <dbReference type="HAMAP-Rule" id="MF_02100"/>
    </source>
</evidence>
<evidence type="ECO:0000256" key="1">
    <source>
        <dbReference type="ARBA" id="ARBA00022603"/>
    </source>
</evidence>
<evidence type="ECO:0000313" key="6">
    <source>
        <dbReference type="EMBL" id="KSU86369.1"/>
    </source>
</evidence>
<organism evidence="6 7">
    <name type="scientific">Priestia veravalensis</name>
    <dbReference type="NCBI Taxonomy" id="1414648"/>
    <lineage>
        <taxon>Bacteria</taxon>
        <taxon>Bacillati</taxon>
        <taxon>Bacillota</taxon>
        <taxon>Bacilli</taxon>
        <taxon>Bacillales</taxon>
        <taxon>Bacillaceae</taxon>
        <taxon>Priestia</taxon>
    </lineage>
</organism>
<dbReference type="InterPro" id="IPR023553">
    <property type="entry name" value="Uncharacterised_MeTfrase_YrrT"/>
</dbReference>
<feature type="domain" description="Methyltransferase" evidence="5">
    <location>
        <begin position="49"/>
        <end position="140"/>
    </location>
</feature>
<comment type="function">
    <text evidence="4">Could be a S-adenosyl-L-methionine-dependent methyltransferase.</text>
</comment>
<dbReference type="AlphaFoldDB" id="A0A0V8JH56"/>
<comment type="caution">
    <text evidence="6">The sequence shown here is derived from an EMBL/GenBank/DDBJ whole genome shotgun (WGS) entry which is preliminary data.</text>
</comment>
<feature type="binding site" evidence="4">
    <location>
        <position position="74"/>
    </location>
    <ligand>
        <name>S-adenosyl-L-methionine</name>
        <dbReference type="ChEBI" id="CHEBI:59789"/>
    </ligand>
</feature>
<dbReference type="HAMAP" id="MF_02100">
    <property type="entry name" value="Methyltr_YrrT"/>
    <property type="match status" value="1"/>
</dbReference>
<feature type="binding site" evidence="4">
    <location>
        <position position="53"/>
    </location>
    <ligand>
        <name>S-adenosyl-L-methionine</name>
        <dbReference type="ChEBI" id="CHEBI:59789"/>
    </ligand>
</feature>
<accession>A0A0V8JH56</accession>
<evidence type="ECO:0000313" key="7">
    <source>
        <dbReference type="Proteomes" id="UP000053681"/>
    </source>
</evidence>
<dbReference type="EMBL" id="LNQP01000090">
    <property type="protein sequence ID" value="KSU86369.1"/>
    <property type="molecule type" value="Genomic_DNA"/>
</dbReference>
<evidence type="ECO:0000256" key="2">
    <source>
        <dbReference type="ARBA" id="ARBA00022679"/>
    </source>
</evidence>
<feature type="binding site" evidence="4">
    <location>
        <position position="97"/>
    </location>
    <ligand>
        <name>S-adenosyl-L-methionine</name>
        <dbReference type="ChEBI" id="CHEBI:59789"/>
    </ligand>
</feature>
<dbReference type="InterPro" id="IPR029063">
    <property type="entry name" value="SAM-dependent_MTases_sf"/>
</dbReference>
<dbReference type="InterPro" id="IPR041698">
    <property type="entry name" value="Methyltransf_25"/>
</dbReference>
<dbReference type="SUPFAM" id="SSF53335">
    <property type="entry name" value="S-adenosyl-L-methionine-dependent methyltransferases"/>
    <property type="match status" value="1"/>
</dbReference>